<proteinExistence type="predicted"/>
<organism evidence="1">
    <name type="scientific">bioreactor metagenome</name>
    <dbReference type="NCBI Taxonomy" id="1076179"/>
    <lineage>
        <taxon>unclassified sequences</taxon>
        <taxon>metagenomes</taxon>
        <taxon>ecological metagenomes</taxon>
    </lineage>
</organism>
<sequence>MTAALILLFLDLKQIRIALFQGFHIQSAQGAVGIERDLRIIQQRTSRLGIACLRLNEGQLDGAIAAKLVQLALILGFRGRSGIFKGIHVHTVELLHRILQGLNGVVRRF</sequence>
<reference evidence="1" key="1">
    <citation type="submission" date="2019-08" db="EMBL/GenBank/DDBJ databases">
        <authorList>
            <person name="Kucharzyk K."/>
            <person name="Murdoch R.W."/>
            <person name="Higgins S."/>
            <person name="Loffler F."/>
        </authorList>
    </citation>
    <scope>NUCLEOTIDE SEQUENCE</scope>
</reference>
<comment type="caution">
    <text evidence="1">The sequence shown here is derived from an EMBL/GenBank/DDBJ whole genome shotgun (WGS) entry which is preliminary data.</text>
</comment>
<protein>
    <submittedName>
        <fullName evidence="1">Uncharacterized protein</fullName>
    </submittedName>
</protein>
<evidence type="ECO:0000313" key="1">
    <source>
        <dbReference type="EMBL" id="MPN20156.1"/>
    </source>
</evidence>
<gene>
    <name evidence="1" type="ORF">SDC9_167533</name>
</gene>
<dbReference type="AlphaFoldDB" id="A0A645G1W1"/>
<name>A0A645G1W1_9ZZZZ</name>
<accession>A0A645G1W1</accession>
<dbReference type="EMBL" id="VSSQ01067841">
    <property type="protein sequence ID" value="MPN20156.1"/>
    <property type="molecule type" value="Genomic_DNA"/>
</dbReference>